<comment type="caution">
    <text evidence="1">The sequence shown here is derived from an EMBL/GenBank/DDBJ whole genome shotgun (WGS) entry which is preliminary data.</text>
</comment>
<dbReference type="Proteomes" id="UP000019666">
    <property type="component" value="Unassembled WGS sequence"/>
</dbReference>
<name>A0A017HJB8_9RHOB</name>
<organism evidence="1 2">
    <name type="scientific">Rubellimicrobium mesophilum DSM 19309</name>
    <dbReference type="NCBI Taxonomy" id="442562"/>
    <lineage>
        <taxon>Bacteria</taxon>
        <taxon>Pseudomonadati</taxon>
        <taxon>Pseudomonadota</taxon>
        <taxon>Alphaproteobacteria</taxon>
        <taxon>Rhodobacterales</taxon>
        <taxon>Roseobacteraceae</taxon>
        <taxon>Rubellimicrobium</taxon>
    </lineage>
</organism>
<dbReference type="STRING" id="442562.Rumeso_04194"/>
<dbReference type="EMBL" id="AOSK01000119">
    <property type="protein sequence ID" value="EYD74258.1"/>
    <property type="molecule type" value="Genomic_DNA"/>
</dbReference>
<dbReference type="AlphaFoldDB" id="A0A017HJB8"/>
<keyword evidence="2" id="KW-1185">Reference proteome</keyword>
<evidence type="ECO:0000313" key="1">
    <source>
        <dbReference type="EMBL" id="EYD74258.1"/>
    </source>
</evidence>
<evidence type="ECO:0000313" key="2">
    <source>
        <dbReference type="Proteomes" id="UP000019666"/>
    </source>
</evidence>
<protein>
    <submittedName>
        <fullName evidence="1">Uncharacterized protein</fullName>
    </submittedName>
</protein>
<proteinExistence type="predicted"/>
<accession>A0A017HJB8</accession>
<gene>
    <name evidence="1" type="ORF">Rumeso_04194</name>
</gene>
<reference evidence="1 2" key="1">
    <citation type="submission" date="2013-02" db="EMBL/GenBank/DDBJ databases">
        <authorList>
            <person name="Fiebig A."/>
            <person name="Goeker M."/>
            <person name="Klenk H.-P.P."/>
        </authorList>
    </citation>
    <scope>NUCLEOTIDE SEQUENCE [LARGE SCALE GENOMIC DNA]</scope>
    <source>
        <strain evidence="1 2">DSM 19309</strain>
    </source>
</reference>
<sequence length="84" mass="8837">MTTTDPRRAMILAAVAGAMGAATDRGLSDVRVQTALPPPKWVMPPPVRPPSSTIDAQAEAVRIRAVFDAASPEARRLFLGSLIG</sequence>
<dbReference type="HOGENOM" id="CLU_2525483_0_0_5"/>
<dbReference type="RefSeq" id="WP_037284650.1">
    <property type="nucleotide sequence ID" value="NZ_KK088642.1"/>
</dbReference>